<dbReference type="InterPro" id="IPR036465">
    <property type="entry name" value="vWFA_dom_sf"/>
</dbReference>
<dbReference type="GO" id="GO:0030127">
    <property type="term" value="C:COPII vesicle coat"/>
    <property type="evidence" value="ECO:0007669"/>
    <property type="project" value="InterPro"/>
</dbReference>
<dbReference type="PANTHER" id="PTHR13803:SF36">
    <property type="entry name" value="TYPE A VON WILLEBRAND FACTOR DOMAIN-CONTAINING PROTEIN"/>
    <property type="match status" value="1"/>
</dbReference>
<dbReference type="Pfam" id="PF13519">
    <property type="entry name" value="VWA_2"/>
    <property type="match status" value="1"/>
</dbReference>
<accession>A0A078B487</accession>
<dbReference type="GO" id="GO:0000149">
    <property type="term" value="F:SNARE binding"/>
    <property type="evidence" value="ECO:0007669"/>
    <property type="project" value="TreeGrafter"/>
</dbReference>
<dbReference type="Proteomes" id="UP000039865">
    <property type="component" value="Unassembled WGS sequence"/>
</dbReference>
<dbReference type="GO" id="GO:0008270">
    <property type="term" value="F:zinc ion binding"/>
    <property type="evidence" value="ECO:0007669"/>
    <property type="project" value="InterPro"/>
</dbReference>
<dbReference type="OrthoDB" id="1724672at2759"/>
<dbReference type="GO" id="GO:0090110">
    <property type="term" value="P:COPII-coated vesicle cargo loading"/>
    <property type="evidence" value="ECO:0007669"/>
    <property type="project" value="TreeGrafter"/>
</dbReference>
<dbReference type="PANTHER" id="PTHR13803">
    <property type="entry name" value="SEC24-RELATED PROTEIN"/>
    <property type="match status" value="1"/>
</dbReference>
<feature type="domain" description="VWFA" evidence="1">
    <location>
        <begin position="339"/>
        <end position="562"/>
    </location>
</feature>
<dbReference type="InterPro" id="IPR002035">
    <property type="entry name" value="VWF_A"/>
</dbReference>
<dbReference type="EMBL" id="CCKQ01017413">
    <property type="protein sequence ID" value="CDW89289.1"/>
    <property type="molecule type" value="Genomic_DNA"/>
</dbReference>
<dbReference type="AlphaFoldDB" id="A0A078B487"/>
<evidence type="ECO:0000259" key="1">
    <source>
        <dbReference type="PROSITE" id="PS50234"/>
    </source>
</evidence>
<evidence type="ECO:0000313" key="3">
    <source>
        <dbReference type="Proteomes" id="UP000039865"/>
    </source>
</evidence>
<dbReference type="InParanoid" id="A0A078B487"/>
<dbReference type="InterPro" id="IPR050550">
    <property type="entry name" value="SEC23_SEC24_subfamily"/>
</dbReference>
<reference evidence="2 3" key="1">
    <citation type="submission" date="2014-06" db="EMBL/GenBank/DDBJ databases">
        <authorList>
            <person name="Swart Estienne"/>
        </authorList>
    </citation>
    <scope>NUCLEOTIDE SEQUENCE [LARGE SCALE GENOMIC DNA]</scope>
    <source>
        <strain evidence="2 3">130c</strain>
    </source>
</reference>
<organism evidence="2 3">
    <name type="scientific">Stylonychia lemnae</name>
    <name type="common">Ciliate</name>
    <dbReference type="NCBI Taxonomy" id="5949"/>
    <lineage>
        <taxon>Eukaryota</taxon>
        <taxon>Sar</taxon>
        <taxon>Alveolata</taxon>
        <taxon>Ciliophora</taxon>
        <taxon>Intramacronucleata</taxon>
        <taxon>Spirotrichea</taxon>
        <taxon>Stichotrichia</taxon>
        <taxon>Sporadotrichida</taxon>
        <taxon>Oxytrichidae</taxon>
        <taxon>Stylonychinae</taxon>
        <taxon>Stylonychia</taxon>
    </lineage>
</organism>
<dbReference type="GO" id="GO:0070971">
    <property type="term" value="C:endoplasmic reticulum exit site"/>
    <property type="evidence" value="ECO:0007669"/>
    <property type="project" value="TreeGrafter"/>
</dbReference>
<dbReference type="SUPFAM" id="SSF82919">
    <property type="entry name" value="Zn-finger domain of Sec23/24"/>
    <property type="match status" value="1"/>
</dbReference>
<gene>
    <name evidence="2" type="primary">Contig2022.g2183</name>
    <name evidence="2" type="ORF">STYLEM_18421</name>
</gene>
<dbReference type="SMART" id="SM00327">
    <property type="entry name" value="VWA"/>
    <property type="match status" value="1"/>
</dbReference>
<proteinExistence type="predicted"/>
<dbReference type="CDD" id="cd00198">
    <property type="entry name" value="vWFA"/>
    <property type="match status" value="1"/>
</dbReference>
<sequence length="776" mass="88303">MRIASNFAYISKKNINLFKSERARIILKKQLYAEDQEDRKKCLESQLQIIEEQSKVFLRETSGEELDSDDLNEDLQNSKLLYIRKPNTANLINQQHISLISDDGQPQIQERKAKFHTYQAKYNGYFGIKSSELEHHNQNTINSNVLPEERKLEPNQQKLMKLEQIRNSELQQYNSKKLLNPVQEDQQTIQQKIGKFYMSVFQKNKVPDQSCQSAFSSQQKLTLPNLKVKKSNQKSDIPKKYKEKVDSNIIHLNLQTIKDMKNLKNGKPTYCDQCKAAINSYCEISKDVNNFSWKCAFFNKINASIIGDQVQQNMITTYCNDSQSIEEVIGIADQDEDITIIFCIDISGSMGSFCHNINKTRLEAIKSALIKQISEMAHQFPKRKVGLVTFSGDVKILGNFQSDTITINREDLNNPQILIKQGIQSYQVLMNKSLASSQKDLIKVIQSMKPTKHTALGPGLLSSIALASQGKKGSQVLLCTDGVSTLGLGNLTDDYDEALNFYLRVAKFATKNDVTTHIVTFNSEECGIGALLPVVEQTGGTIERVSGDNLSDSFKEIISRPIIATKAKIRLHLKECFKFNREEKRNLRNEDSTYYKIMGNTELTFEFGLKPINRLAQLENISIDKLKKVPFQLQIQYTGLDGKNYIKIITNAVSISNDRKLVETQADVDLLALNSIQQSSKLARKGDYKKAQILAKASYNSIVKTVNQTHEYKKLSRYQSQLTPVYNIIKNLSKVTPKMSDLSLLSRTNDHNSQYLYQASKLNSSSYMYNIKPRNL</sequence>
<dbReference type="GO" id="GO:0006886">
    <property type="term" value="P:intracellular protein transport"/>
    <property type="evidence" value="ECO:0007669"/>
    <property type="project" value="InterPro"/>
</dbReference>
<dbReference type="PROSITE" id="PS50234">
    <property type="entry name" value="VWFA"/>
    <property type="match status" value="1"/>
</dbReference>
<dbReference type="Gene3D" id="3.40.50.410">
    <property type="entry name" value="von Willebrand factor, type A domain"/>
    <property type="match status" value="1"/>
</dbReference>
<name>A0A078B487_STYLE</name>
<keyword evidence="3" id="KW-1185">Reference proteome</keyword>
<dbReference type="InterPro" id="IPR036174">
    <property type="entry name" value="Znf_Sec23_Sec24_sf"/>
</dbReference>
<dbReference type="SUPFAM" id="SSF53300">
    <property type="entry name" value="vWA-like"/>
    <property type="match status" value="1"/>
</dbReference>
<evidence type="ECO:0000313" key="2">
    <source>
        <dbReference type="EMBL" id="CDW89289.1"/>
    </source>
</evidence>
<protein>
    <submittedName>
        <fullName evidence="2">Type a von willebrand factor domain-containing protein</fullName>
    </submittedName>
</protein>